<protein>
    <submittedName>
        <fullName evidence="8">Chromate transporter</fullName>
    </submittedName>
</protein>
<dbReference type="PANTHER" id="PTHR33567">
    <property type="entry name" value="CHROMATE ION TRANSPORTER (EUROFUNG)"/>
    <property type="match status" value="1"/>
</dbReference>
<comment type="caution">
    <text evidence="8">The sequence shown here is derived from an EMBL/GenBank/DDBJ whole genome shotgun (WGS) entry which is preliminary data.</text>
</comment>
<evidence type="ECO:0000313" key="8">
    <source>
        <dbReference type="EMBL" id="KAL3420544.1"/>
    </source>
</evidence>
<evidence type="ECO:0000256" key="5">
    <source>
        <dbReference type="ARBA" id="ARBA00022989"/>
    </source>
</evidence>
<feature type="transmembrane region" description="Helical" evidence="7">
    <location>
        <begin position="202"/>
        <end position="230"/>
    </location>
</feature>
<sequence>MNLTRSGNSYPAGVCSGHLQPYISFYPFGLKHRRLLISRMADLVESVLRRYDHLFESDSTSKWNVVAKNWHLGVTSFGGPSVHFQILHKKFVDTHQWVDEQLYQEIFALSQALPGPASTKMVFYINYIHGGFLAGILSLILWCLPGAIGMYGLSLGVSQIGDTLPGPVYALLSGLNAATVGIIALAAVQLAQKAITDKLTRLLVCFGGIGGMLYTALWFYPVLMLVAGLVTIV</sequence>
<evidence type="ECO:0000256" key="6">
    <source>
        <dbReference type="ARBA" id="ARBA00023136"/>
    </source>
</evidence>
<dbReference type="PANTHER" id="PTHR33567:SF3">
    <property type="entry name" value="CHROMATE ION TRANSPORTER (EUROFUNG)"/>
    <property type="match status" value="1"/>
</dbReference>
<comment type="subcellular location">
    <subcellularLocation>
        <location evidence="1">Cell membrane</location>
        <topology evidence="1">Multi-pass membrane protein</topology>
    </subcellularLocation>
</comment>
<keyword evidence="4 7" id="KW-0812">Transmembrane</keyword>
<keyword evidence="5 7" id="KW-1133">Transmembrane helix</keyword>
<accession>A0ABR4PB58</accession>
<keyword evidence="3" id="KW-1003">Cell membrane</keyword>
<gene>
    <name evidence="8" type="ORF">PVAG01_06989</name>
</gene>
<comment type="similarity">
    <text evidence="2">Belongs to the chromate ion transporter (CHR) (TC 2.A.51) family.</text>
</comment>
<reference evidence="8 9" key="1">
    <citation type="submission" date="2024-06" db="EMBL/GenBank/DDBJ databases">
        <title>Complete genome of Phlyctema vagabunda strain 19-DSS-EL-015.</title>
        <authorList>
            <person name="Fiorenzani C."/>
        </authorList>
    </citation>
    <scope>NUCLEOTIDE SEQUENCE [LARGE SCALE GENOMIC DNA]</scope>
    <source>
        <strain evidence="8 9">19-DSS-EL-015</strain>
    </source>
</reference>
<feature type="transmembrane region" description="Helical" evidence="7">
    <location>
        <begin position="127"/>
        <end position="148"/>
    </location>
</feature>
<dbReference type="EMBL" id="JBFCZG010000006">
    <property type="protein sequence ID" value="KAL3420544.1"/>
    <property type="molecule type" value="Genomic_DNA"/>
</dbReference>
<evidence type="ECO:0000256" key="2">
    <source>
        <dbReference type="ARBA" id="ARBA00005262"/>
    </source>
</evidence>
<keyword evidence="9" id="KW-1185">Reference proteome</keyword>
<dbReference type="InterPro" id="IPR003370">
    <property type="entry name" value="Chromate_transpt"/>
</dbReference>
<proteinExistence type="inferred from homology"/>
<keyword evidence="6 7" id="KW-0472">Membrane</keyword>
<dbReference type="Proteomes" id="UP001629113">
    <property type="component" value="Unassembled WGS sequence"/>
</dbReference>
<evidence type="ECO:0000256" key="1">
    <source>
        <dbReference type="ARBA" id="ARBA00004651"/>
    </source>
</evidence>
<organism evidence="8 9">
    <name type="scientific">Phlyctema vagabunda</name>
    <dbReference type="NCBI Taxonomy" id="108571"/>
    <lineage>
        <taxon>Eukaryota</taxon>
        <taxon>Fungi</taxon>
        <taxon>Dikarya</taxon>
        <taxon>Ascomycota</taxon>
        <taxon>Pezizomycotina</taxon>
        <taxon>Leotiomycetes</taxon>
        <taxon>Helotiales</taxon>
        <taxon>Dermateaceae</taxon>
        <taxon>Phlyctema</taxon>
    </lineage>
</organism>
<name>A0ABR4PB58_9HELO</name>
<dbReference type="Pfam" id="PF02417">
    <property type="entry name" value="Chromate_transp"/>
    <property type="match status" value="1"/>
</dbReference>
<evidence type="ECO:0000313" key="9">
    <source>
        <dbReference type="Proteomes" id="UP001629113"/>
    </source>
</evidence>
<evidence type="ECO:0000256" key="7">
    <source>
        <dbReference type="SAM" id="Phobius"/>
    </source>
</evidence>
<evidence type="ECO:0000256" key="3">
    <source>
        <dbReference type="ARBA" id="ARBA00022475"/>
    </source>
</evidence>
<evidence type="ECO:0000256" key="4">
    <source>
        <dbReference type="ARBA" id="ARBA00022692"/>
    </source>
</evidence>
<feature type="transmembrane region" description="Helical" evidence="7">
    <location>
        <begin position="168"/>
        <end position="190"/>
    </location>
</feature>